<keyword evidence="11" id="KW-0408">Iron</keyword>
<organism evidence="13 14">
    <name type="scientific">Lachancea mirantina</name>
    <dbReference type="NCBI Taxonomy" id="1230905"/>
    <lineage>
        <taxon>Eukaryota</taxon>
        <taxon>Fungi</taxon>
        <taxon>Dikarya</taxon>
        <taxon>Ascomycota</taxon>
        <taxon>Saccharomycotina</taxon>
        <taxon>Saccharomycetes</taxon>
        <taxon>Saccharomycetales</taxon>
        <taxon>Saccharomycetaceae</taxon>
        <taxon>Lachancea</taxon>
    </lineage>
</organism>
<evidence type="ECO:0000256" key="2">
    <source>
        <dbReference type="ARBA" id="ARBA00007294"/>
    </source>
</evidence>
<protein>
    <recommendedName>
        <fullName evidence="12">Succinate dehydrogenase [ubiquinone] cytochrome b small subunit</fullName>
    </recommendedName>
</protein>
<proteinExistence type="inferred from homology"/>
<evidence type="ECO:0000313" key="13">
    <source>
        <dbReference type="EMBL" id="SCU83896.1"/>
    </source>
</evidence>
<evidence type="ECO:0000256" key="9">
    <source>
        <dbReference type="ARBA" id="ARBA00023136"/>
    </source>
</evidence>
<evidence type="ECO:0000256" key="12">
    <source>
        <dbReference type="RuleBase" id="RU364031"/>
    </source>
</evidence>
<keyword evidence="9 12" id="KW-0472">Membrane</keyword>
<sequence>MSIVGRQVAGLTSISMLGIRSINSGFRLGRPCIHTLSYGSVSIIRPVSVKSLQGTRQISSKPSRLSQISNKWKLKTPPPGGVTGDVNTALKPPEPDYFHGSYHWDYERISAISLIPLAVVPVWSAFAGGVPHPILDATLSSMLIIHVQQGLTSCIIDYIPMRKFGPWHKLAMLGLYTGSALGIYGIYVLETENNGLIDLIGRLWKPDESNLYIFGTP</sequence>
<reference evidence="14" key="1">
    <citation type="submission" date="2016-03" db="EMBL/GenBank/DDBJ databases">
        <authorList>
            <person name="Devillers H."/>
        </authorList>
    </citation>
    <scope>NUCLEOTIDE SEQUENCE [LARGE SCALE GENOMIC DNA]</scope>
</reference>
<dbReference type="GO" id="GO:0008320">
    <property type="term" value="F:protein transmembrane transporter activity"/>
    <property type="evidence" value="ECO:0007669"/>
    <property type="project" value="TreeGrafter"/>
</dbReference>
<dbReference type="GO" id="GO:0042721">
    <property type="term" value="C:TIM22 mitochondrial import inner membrane insertion complex"/>
    <property type="evidence" value="ECO:0007669"/>
    <property type="project" value="TreeGrafter"/>
</dbReference>
<keyword evidence="11" id="KW-0479">Metal-binding</keyword>
<dbReference type="GO" id="GO:0045039">
    <property type="term" value="P:protein insertion into mitochondrial inner membrane"/>
    <property type="evidence" value="ECO:0007669"/>
    <property type="project" value="TreeGrafter"/>
</dbReference>
<dbReference type="EMBL" id="LT598466">
    <property type="protein sequence ID" value="SCU83896.1"/>
    <property type="molecule type" value="Genomic_DNA"/>
</dbReference>
<evidence type="ECO:0000256" key="1">
    <source>
        <dbReference type="ARBA" id="ARBA00004448"/>
    </source>
</evidence>
<dbReference type="Pfam" id="PF05328">
    <property type="entry name" value="CybS"/>
    <property type="match status" value="1"/>
</dbReference>
<dbReference type="PANTHER" id="PTHR13337:SF2">
    <property type="entry name" value="SUCCINATE DEHYDROGENASE [UBIQUINONE] CYTOCHROME B SMALL SUBUNIT, MITOCHONDRIAL"/>
    <property type="match status" value="1"/>
</dbReference>
<evidence type="ECO:0000313" key="14">
    <source>
        <dbReference type="Proteomes" id="UP000191024"/>
    </source>
</evidence>
<dbReference type="GO" id="GO:0046872">
    <property type="term" value="F:metal ion binding"/>
    <property type="evidence" value="ECO:0007669"/>
    <property type="project" value="UniProtKB-KW"/>
</dbReference>
<feature type="transmembrane region" description="Helical" evidence="12">
    <location>
        <begin position="170"/>
        <end position="189"/>
    </location>
</feature>
<dbReference type="SUPFAM" id="SSF81343">
    <property type="entry name" value="Fumarate reductase respiratory complex transmembrane subunits"/>
    <property type="match status" value="1"/>
</dbReference>
<comment type="similarity">
    <text evidence="2 12">Belongs to the CybS family.</text>
</comment>
<name>A0A1G4J2H2_9SACH</name>
<feature type="binding site" description="axial binding residue" evidence="11">
    <location>
        <position position="146"/>
    </location>
    <ligand>
        <name>heme b</name>
        <dbReference type="ChEBI" id="CHEBI:60344"/>
        <note>ligand shared with SDHC</note>
    </ligand>
    <ligandPart>
        <name>Fe</name>
        <dbReference type="ChEBI" id="CHEBI:18248"/>
    </ligandPart>
</feature>
<evidence type="ECO:0000256" key="5">
    <source>
        <dbReference type="ARBA" id="ARBA00022792"/>
    </source>
</evidence>
<keyword evidence="7 12" id="KW-1133">Transmembrane helix</keyword>
<dbReference type="InterPro" id="IPR007992">
    <property type="entry name" value="CybS"/>
</dbReference>
<evidence type="ECO:0000256" key="6">
    <source>
        <dbReference type="ARBA" id="ARBA00022946"/>
    </source>
</evidence>
<keyword evidence="8 12" id="KW-0496">Mitochondrion</keyword>
<feature type="transmembrane region" description="Helical" evidence="12">
    <location>
        <begin position="109"/>
        <end position="127"/>
    </location>
</feature>
<evidence type="ECO:0000256" key="11">
    <source>
        <dbReference type="PIRSR" id="PIRSR607992-2"/>
    </source>
</evidence>
<keyword evidence="6 12" id="KW-0809">Transit peptide</keyword>
<comment type="caution">
    <text evidence="12">Lacks conserved residue(s) required for the propagation of feature annotation.</text>
</comment>
<dbReference type="Gene3D" id="1.20.1300.10">
    <property type="entry name" value="Fumarate reductase/succinate dehydrogenase, transmembrane subunit"/>
    <property type="match status" value="1"/>
</dbReference>
<accession>A0A1G4J2H2</accession>
<keyword evidence="3" id="KW-0813">Transport</keyword>
<dbReference type="InterPro" id="IPR034804">
    <property type="entry name" value="SQR/QFR_C/D"/>
</dbReference>
<evidence type="ECO:0000256" key="8">
    <source>
        <dbReference type="ARBA" id="ARBA00023128"/>
    </source>
</evidence>
<dbReference type="PANTHER" id="PTHR13337">
    <property type="entry name" value="SUCCINATE DEHYDROGENASE"/>
    <property type="match status" value="1"/>
</dbReference>
<keyword evidence="5 12" id="KW-0999">Mitochondrion inner membrane</keyword>
<evidence type="ECO:0000256" key="7">
    <source>
        <dbReference type="ARBA" id="ARBA00022989"/>
    </source>
</evidence>
<evidence type="ECO:0000256" key="3">
    <source>
        <dbReference type="ARBA" id="ARBA00022448"/>
    </source>
</evidence>
<keyword evidence="14" id="KW-1185">Reference proteome</keyword>
<keyword evidence="4 12" id="KW-0812">Transmembrane</keyword>
<feature type="binding site" evidence="10">
    <location>
        <position position="158"/>
    </location>
    <ligand>
        <name>a ubiquinone</name>
        <dbReference type="ChEBI" id="CHEBI:16389"/>
        <note>ligand shared with IP/SDHB</note>
    </ligand>
</feature>
<evidence type="ECO:0000256" key="10">
    <source>
        <dbReference type="PIRSR" id="PIRSR607992-1"/>
    </source>
</evidence>
<dbReference type="OrthoDB" id="18577at2759"/>
<dbReference type="Proteomes" id="UP000191024">
    <property type="component" value="Chromosome C"/>
</dbReference>
<evidence type="ECO:0000256" key="4">
    <source>
        <dbReference type="ARBA" id="ARBA00022692"/>
    </source>
</evidence>
<gene>
    <name evidence="13" type="ORF">LAMI_0C05226G</name>
</gene>
<dbReference type="AlphaFoldDB" id="A0A1G4J2H2"/>
<comment type="subcellular location">
    <subcellularLocation>
        <location evidence="1 12">Mitochondrion inner membrane</location>
        <topology evidence="1 12">Multi-pass membrane protein</topology>
    </subcellularLocation>
</comment>
<dbReference type="CDD" id="cd03496">
    <property type="entry name" value="SQR_TypeC_CybS"/>
    <property type="match status" value="1"/>
</dbReference>
<dbReference type="STRING" id="1230905.A0A1G4J2H2"/>